<accession>A0A2P2IUT3</accession>
<evidence type="ECO:0000313" key="1">
    <source>
        <dbReference type="EMBL" id="MBW84970.1"/>
    </source>
</evidence>
<reference evidence="1" key="1">
    <citation type="submission" date="2018-02" db="EMBL/GenBank/DDBJ databases">
        <title>Rhizophora mucronata_Transcriptome.</title>
        <authorList>
            <person name="Meera S.P."/>
            <person name="Sreeshan A."/>
            <person name="Augustine A."/>
        </authorList>
    </citation>
    <scope>NUCLEOTIDE SEQUENCE</scope>
    <source>
        <tissue evidence="1">Leaf</tissue>
    </source>
</reference>
<protein>
    <submittedName>
        <fullName evidence="1">Neutral alpha-glucosidase ab</fullName>
    </submittedName>
</protein>
<dbReference type="AlphaFoldDB" id="A0A2P2IUT3"/>
<sequence length="52" mass="5695">MFPQADNGFIAGLTLMDTKSTVVFSTGLQDVMKNTESLSKILIMQMRSGLLN</sequence>
<name>A0A2P2IUT3_RHIMU</name>
<organism evidence="1">
    <name type="scientific">Rhizophora mucronata</name>
    <name type="common">Asiatic mangrove</name>
    <dbReference type="NCBI Taxonomy" id="61149"/>
    <lineage>
        <taxon>Eukaryota</taxon>
        <taxon>Viridiplantae</taxon>
        <taxon>Streptophyta</taxon>
        <taxon>Embryophyta</taxon>
        <taxon>Tracheophyta</taxon>
        <taxon>Spermatophyta</taxon>
        <taxon>Magnoliopsida</taxon>
        <taxon>eudicotyledons</taxon>
        <taxon>Gunneridae</taxon>
        <taxon>Pentapetalae</taxon>
        <taxon>rosids</taxon>
        <taxon>fabids</taxon>
        <taxon>Malpighiales</taxon>
        <taxon>Rhizophoraceae</taxon>
        <taxon>Rhizophora</taxon>
    </lineage>
</organism>
<proteinExistence type="predicted"/>
<dbReference type="EMBL" id="GGEC01004487">
    <property type="protein sequence ID" value="MBW84970.1"/>
    <property type="molecule type" value="Transcribed_RNA"/>
</dbReference>